<dbReference type="AlphaFoldDB" id="A0A840NIK3"/>
<dbReference type="SUPFAM" id="SSF53300">
    <property type="entry name" value="vWA-like"/>
    <property type="match status" value="1"/>
</dbReference>
<dbReference type="EMBL" id="JACHIV010000001">
    <property type="protein sequence ID" value="MBB5070881.1"/>
    <property type="molecule type" value="Genomic_DNA"/>
</dbReference>
<evidence type="ECO:0000259" key="1">
    <source>
        <dbReference type="PROSITE" id="PS50234"/>
    </source>
</evidence>
<dbReference type="Gene3D" id="3.40.50.410">
    <property type="entry name" value="von Willebrand factor, type A domain"/>
    <property type="match status" value="1"/>
</dbReference>
<feature type="domain" description="VWFA" evidence="1">
    <location>
        <begin position="135"/>
        <end position="365"/>
    </location>
</feature>
<keyword evidence="3" id="KW-1185">Reference proteome</keyword>
<sequence>MGLVHTETSSLDEASLAHELFRGDKVDGRAGGPAEGMTLFQAGRWLRLQDEQSRAEDLLGRSGVPSSGTSMPGFTFRRDSLAFGNHSRAKIATIPGTGCVQIIRRGSARRLGDGLPHTWGEVLYTAEINRRRPACLLLLIDQSFSMSEQWEQNGPSKAHMLALSVNRLLGNAVIQCSKGDNRILDYFEVGVIGYGADVRFALHGASGERPLLPISEVGDNPQRVDDVMRKEPDGAGGIIHVPMATPVWVDPVTNGATPMVEALGVAAEVLTEWAAEHPTSFPPIVINLTDGMSTDGDPQSVASRIRSVKTNDGPALMFNVHLSSASMAEVLLPNVSDGLPDDFAARLFAMSSELPVQMAEAASALGYRLQPGARGFLYNAQATSVIEFLDIGTRPITPGGPPELPAGPMSNA</sequence>
<proteinExistence type="predicted"/>
<gene>
    <name evidence="2" type="ORF">BJ969_003969</name>
</gene>
<accession>A0A840NIK3</accession>
<dbReference type="PROSITE" id="PS50234">
    <property type="entry name" value="VWFA"/>
    <property type="match status" value="1"/>
</dbReference>
<dbReference type="InterPro" id="IPR036465">
    <property type="entry name" value="vWFA_dom_sf"/>
</dbReference>
<name>A0A840NIK3_9PSEU</name>
<dbReference type="RefSeq" id="WP_221315882.1">
    <property type="nucleotide sequence ID" value="NZ_JACHIV010000001.1"/>
</dbReference>
<dbReference type="Proteomes" id="UP000580474">
    <property type="component" value="Unassembled WGS sequence"/>
</dbReference>
<evidence type="ECO:0000313" key="2">
    <source>
        <dbReference type="EMBL" id="MBB5070881.1"/>
    </source>
</evidence>
<comment type="caution">
    <text evidence="2">The sequence shown here is derived from an EMBL/GenBank/DDBJ whole genome shotgun (WGS) entry which is preliminary data.</text>
</comment>
<evidence type="ECO:0000313" key="3">
    <source>
        <dbReference type="Proteomes" id="UP000580474"/>
    </source>
</evidence>
<reference evidence="2 3" key="1">
    <citation type="submission" date="2020-08" db="EMBL/GenBank/DDBJ databases">
        <title>Sequencing the genomes of 1000 actinobacteria strains.</title>
        <authorList>
            <person name="Klenk H.-P."/>
        </authorList>
    </citation>
    <scope>NUCLEOTIDE SEQUENCE [LARGE SCALE GENOMIC DNA]</scope>
    <source>
        <strain evidence="2 3">DSM 45582</strain>
    </source>
</reference>
<organism evidence="2 3">
    <name type="scientific">Saccharopolyspora gloriosae</name>
    <dbReference type="NCBI Taxonomy" id="455344"/>
    <lineage>
        <taxon>Bacteria</taxon>
        <taxon>Bacillati</taxon>
        <taxon>Actinomycetota</taxon>
        <taxon>Actinomycetes</taxon>
        <taxon>Pseudonocardiales</taxon>
        <taxon>Pseudonocardiaceae</taxon>
        <taxon>Saccharopolyspora</taxon>
    </lineage>
</organism>
<protein>
    <recommendedName>
        <fullName evidence="1">VWFA domain-containing protein</fullName>
    </recommendedName>
</protein>
<dbReference type="InterPro" id="IPR002035">
    <property type="entry name" value="VWF_A"/>
</dbReference>